<dbReference type="PROSITE" id="PS50222">
    <property type="entry name" value="EF_HAND_2"/>
    <property type="match status" value="3"/>
</dbReference>
<reference evidence="4" key="1">
    <citation type="journal article" date="2011" name="Genome Res.">
        <title>Phylogeny-wide analysis of social amoeba genomes highlights ancient origins for complex intercellular communication.</title>
        <authorList>
            <person name="Heidel A.J."/>
            <person name="Lawal H.M."/>
            <person name="Felder M."/>
            <person name="Schilde C."/>
            <person name="Helps N.R."/>
            <person name="Tunggal B."/>
            <person name="Rivero F."/>
            <person name="John U."/>
            <person name="Schleicher M."/>
            <person name="Eichinger L."/>
            <person name="Platzer M."/>
            <person name="Noegel A.A."/>
            <person name="Schaap P."/>
            <person name="Gloeckner G."/>
        </authorList>
    </citation>
    <scope>NUCLEOTIDE SEQUENCE [LARGE SCALE GENOMIC DNA]</scope>
    <source>
        <strain evidence="4">SH3</strain>
    </source>
</reference>
<keyword evidence="4" id="KW-1185">Reference proteome</keyword>
<dbReference type="Proteomes" id="UP000007797">
    <property type="component" value="Unassembled WGS sequence"/>
</dbReference>
<keyword evidence="1" id="KW-0106">Calcium</keyword>
<accession>F4PKV1</accession>
<dbReference type="InterPro" id="IPR002048">
    <property type="entry name" value="EF_hand_dom"/>
</dbReference>
<dbReference type="Gene3D" id="1.10.238.10">
    <property type="entry name" value="EF-hand"/>
    <property type="match status" value="1"/>
</dbReference>
<proteinExistence type="predicted"/>
<feature type="domain" description="EF-hand" evidence="2">
    <location>
        <begin position="570"/>
        <end position="605"/>
    </location>
</feature>
<dbReference type="AlphaFoldDB" id="F4PKV1"/>
<gene>
    <name evidence="3" type="ORF">DFA_06372</name>
</gene>
<evidence type="ECO:0000313" key="4">
    <source>
        <dbReference type="Proteomes" id="UP000007797"/>
    </source>
</evidence>
<dbReference type="PROSITE" id="PS00018">
    <property type="entry name" value="EF_HAND_1"/>
    <property type="match status" value="2"/>
</dbReference>
<evidence type="ECO:0000259" key="2">
    <source>
        <dbReference type="PROSITE" id="PS50222"/>
    </source>
</evidence>
<dbReference type="RefSeq" id="XP_004362076.1">
    <property type="nucleotide sequence ID" value="XM_004362019.1"/>
</dbReference>
<dbReference type="InterPro" id="IPR011992">
    <property type="entry name" value="EF-hand-dom_pair"/>
</dbReference>
<protein>
    <recommendedName>
        <fullName evidence="2">EF-hand domain-containing protein</fullName>
    </recommendedName>
</protein>
<dbReference type="SUPFAM" id="SSF47473">
    <property type="entry name" value="EF-hand"/>
    <property type="match status" value="1"/>
</dbReference>
<feature type="domain" description="EF-hand" evidence="2">
    <location>
        <begin position="606"/>
        <end position="641"/>
    </location>
</feature>
<dbReference type="GeneID" id="14876221"/>
<evidence type="ECO:0000256" key="1">
    <source>
        <dbReference type="ARBA" id="ARBA00022837"/>
    </source>
</evidence>
<dbReference type="InterPro" id="IPR018247">
    <property type="entry name" value="EF_Hand_1_Ca_BS"/>
</dbReference>
<sequence>MMMTVGESNNNNNNKDSRRNVFTDTKTHQIRYYNHSPSSSSSSSSSFKKQVNDKDAIGYLYMHSTKDQFFAHVDLDDVLLSLNVDIIRLYFERYPDRYLPWKPILCLPKDRVARIKQVIIALLEIQDIEPVKKLKNKAIDILGGESHQNDNEKIVTLMTLLLSIHRFDWHGYDDPNTELWQQVLQWNIGSVQDYFIQNTTYSMIDHAPSTEILEKIFQCYPQVCQKYNYRVLKSRRLYRRFIDLQLTPETKELEYRVIKGITKDWQLEVILDALQSKGLDYSLLFKHQISIPPTTMEILLTKYPKAKNHIVSGCQNRVFKDYTDFVPKDIPILKRIHGLVGSTDQFNVVWSYFNPVHLKIKTKEDIHLLKDNIDSFDITKQDQLVTYSVLAASGDDTKVIWELVDLYLKYSIDPKKKLDFVSGSIEKFIVLRETERETKDHIKEIKRNIVNVGKDIIRSGRLDLFKRMEEIIPIKYKDWYRQRHIKLAMRYSSFSIFNHLCQDIKTLCRDTFLSWIKIYETMGGYPSARDFMVYLYQNNHIILGRDIIKNRSYHRLNNNNPLPTPIKRKKSIKNSQGFLELWDGDGNQEISYEEVLNQFKNQGFKDPSVQAAGYFKTLDHDGDGIITINELRIFDKSLQEIIQMDVDKFLLRFTSKSKYSISIDDLIKYFKTHKGSDPQDTRSPIEKAESIMSLFDSNFDGVISLTEIKLKYVEFFFEKSDVYDQNRNSSLVGKDLLLGI</sequence>
<evidence type="ECO:0000313" key="3">
    <source>
        <dbReference type="EMBL" id="EGG24225.1"/>
    </source>
</evidence>
<name>F4PKV1_CACFS</name>
<dbReference type="KEGG" id="dfa:DFA_06372"/>
<organism evidence="3 4">
    <name type="scientific">Cavenderia fasciculata</name>
    <name type="common">Slime mold</name>
    <name type="synonym">Dictyostelium fasciculatum</name>
    <dbReference type="NCBI Taxonomy" id="261658"/>
    <lineage>
        <taxon>Eukaryota</taxon>
        <taxon>Amoebozoa</taxon>
        <taxon>Evosea</taxon>
        <taxon>Eumycetozoa</taxon>
        <taxon>Dictyostelia</taxon>
        <taxon>Acytosteliales</taxon>
        <taxon>Cavenderiaceae</taxon>
        <taxon>Cavenderia</taxon>
    </lineage>
</organism>
<dbReference type="Pfam" id="PF13202">
    <property type="entry name" value="EF-hand_5"/>
    <property type="match status" value="1"/>
</dbReference>
<dbReference type="EMBL" id="GL883007">
    <property type="protein sequence ID" value="EGG24225.1"/>
    <property type="molecule type" value="Genomic_DNA"/>
</dbReference>
<feature type="domain" description="EF-hand" evidence="2">
    <location>
        <begin position="683"/>
        <end position="718"/>
    </location>
</feature>
<dbReference type="GO" id="GO:0005509">
    <property type="term" value="F:calcium ion binding"/>
    <property type="evidence" value="ECO:0007669"/>
    <property type="project" value="InterPro"/>
</dbReference>